<dbReference type="Pfam" id="PF13519">
    <property type="entry name" value="VWA_2"/>
    <property type="match status" value="1"/>
</dbReference>
<name>A0AAE0GBT3_9CHLO</name>
<dbReference type="AlphaFoldDB" id="A0AAE0GBT3"/>
<dbReference type="SMART" id="SM00811">
    <property type="entry name" value="Alpha_kinase"/>
    <property type="match status" value="1"/>
</dbReference>
<evidence type="ECO:0000256" key="6">
    <source>
        <dbReference type="SAM" id="MobiDB-lite"/>
    </source>
</evidence>
<protein>
    <recommendedName>
        <fullName evidence="11">Alpha-type protein kinase domain-containing protein</fullName>
    </recommendedName>
</protein>
<keyword evidence="3" id="KW-0547">Nucleotide-binding</keyword>
<dbReference type="CDD" id="cd00198">
    <property type="entry name" value="vWFA"/>
    <property type="match status" value="1"/>
</dbReference>
<dbReference type="InterPro" id="IPR004166">
    <property type="entry name" value="a-kinase_dom"/>
</dbReference>
<dbReference type="GO" id="GO:0004674">
    <property type="term" value="F:protein serine/threonine kinase activity"/>
    <property type="evidence" value="ECO:0007669"/>
    <property type="project" value="UniProtKB-KW"/>
</dbReference>
<dbReference type="InterPro" id="IPR051852">
    <property type="entry name" value="Alpha-type_PK"/>
</dbReference>
<evidence type="ECO:0000259" key="7">
    <source>
        <dbReference type="PROSITE" id="PS50234"/>
    </source>
</evidence>
<evidence type="ECO:0000256" key="3">
    <source>
        <dbReference type="ARBA" id="ARBA00022741"/>
    </source>
</evidence>
<proteinExistence type="predicted"/>
<evidence type="ECO:0000256" key="5">
    <source>
        <dbReference type="ARBA" id="ARBA00022840"/>
    </source>
</evidence>
<keyword evidence="2" id="KW-0808">Transferase</keyword>
<dbReference type="InterPro" id="IPR002035">
    <property type="entry name" value="VWF_A"/>
</dbReference>
<evidence type="ECO:0000256" key="1">
    <source>
        <dbReference type="ARBA" id="ARBA00022527"/>
    </source>
</evidence>
<sequence>MYNLINSFRGLLGQRDRQPDSLQTSEHTLISHTHGRERRTERSIEKRELQEAIKYGRKERANPGRNGEARWKYTHRGVVYVTDSTSRHEITCWRLDDAEVPEAQCANSAYGAHVVFVVDNSGSMRKSDVPGYDTRTAAVYDCLARDLVQPQLKGAIPGDVHVSLITMEDKAKVVMEKVAVDMQLAKFLEKRKGQRARSHGNYLPALDALTELFVRHDSFNEKQLFVIFLSDGAPSDHNNLTCPHGVQVWQPDPHQLVSAGGKKQLRQCGGKAACRQILKANVQLDCLKRLDNLGDLLGRDRLHFHTVAFGSPDENYDTLRLMAKQLPRASFQKLGLSAGSLRTALTSLTSSLTSMRTEAASKMLTLRKEKQQVASGRDIAQYDVYTGPKFYSKRRWDLQLKKFIEVSLGEAVAGVATGDYTFAEGGERYVYYCTELSGSDKPVGTKLIAKESKFEEHLRHTVMYGVVLEDLKNQDSAFSYYARFCRVLAEAQSFAELFNRRLNDTRPEWSVHFLDSVLYTVWDDSDRYPSGLAYFTAELELEGKFTKWNNNGGNVRRSPPTSFPGHPNQNTSASSSLLLSAITEDEEGSGETDPSARDAIQVDDVPQAFSHFTHAVTNGKQLVCDVQGVWNSVDGFTLTDPAIHNKSSQSGTTRRKYGGTDKGLQGIRLFFSTHKCNAMCRRLGLEFPSNMG</sequence>
<keyword evidence="5" id="KW-0067">ATP-binding</keyword>
<evidence type="ECO:0000256" key="4">
    <source>
        <dbReference type="ARBA" id="ARBA00022777"/>
    </source>
</evidence>
<dbReference type="PANTHER" id="PTHR45992">
    <property type="entry name" value="EUKARYOTIC ELONGATION FACTOR 2 KINASE-RELATED"/>
    <property type="match status" value="1"/>
</dbReference>
<evidence type="ECO:0000256" key="2">
    <source>
        <dbReference type="ARBA" id="ARBA00022679"/>
    </source>
</evidence>
<dbReference type="PROSITE" id="PS51158">
    <property type="entry name" value="ALPHA_KINASE"/>
    <property type="match status" value="1"/>
</dbReference>
<evidence type="ECO:0000259" key="8">
    <source>
        <dbReference type="PROSITE" id="PS51158"/>
    </source>
</evidence>
<dbReference type="Gene3D" id="3.20.200.10">
    <property type="entry name" value="MHCK/EF2 kinase"/>
    <property type="match status" value="1"/>
</dbReference>
<dbReference type="PANTHER" id="PTHR45992:SF11">
    <property type="entry name" value="ALPHA-TYPE PROTEIN KINASE DOMAIN-CONTAINING PROTEIN"/>
    <property type="match status" value="1"/>
</dbReference>
<feature type="region of interest" description="Disordered" evidence="6">
    <location>
        <begin position="549"/>
        <end position="573"/>
    </location>
</feature>
<feature type="domain" description="Alpha-type protein kinase" evidence="8">
    <location>
        <begin position="388"/>
        <end position="688"/>
    </location>
</feature>
<dbReference type="Gene3D" id="3.40.50.410">
    <property type="entry name" value="von Willebrand factor, type A domain"/>
    <property type="match status" value="1"/>
</dbReference>
<keyword evidence="4" id="KW-0418">Kinase</keyword>
<dbReference type="PROSITE" id="PS50234">
    <property type="entry name" value="VWFA"/>
    <property type="match status" value="1"/>
</dbReference>
<dbReference type="Pfam" id="PF02816">
    <property type="entry name" value="Alpha_kinase"/>
    <property type="match status" value="2"/>
</dbReference>
<evidence type="ECO:0000313" key="10">
    <source>
        <dbReference type="Proteomes" id="UP001190700"/>
    </source>
</evidence>
<keyword evidence="1" id="KW-0723">Serine/threonine-protein kinase</keyword>
<evidence type="ECO:0008006" key="11">
    <source>
        <dbReference type="Google" id="ProtNLM"/>
    </source>
</evidence>
<dbReference type="GO" id="GO:0005524">
    <property type="term" value="F:ATP binding"/>
    <property type="evidence" value="ECO:0007669"/>
    <property type="project" value="UniProtKB-KW"/>
</dbReference>
<feature type="domain" description="VWFA" evidence="7">
    <location>
        <begin position="113"/>
        <end position="352"/>
    </location>
</feature>
<evidence type="ECO:0000313" key="9">
    <source>
        <dbReference type="EMBL" id="KAK3275216.1"/>
    </source>
</evidence>
<dbReference type="InterPro" id="IPR011009">
    <property type="entry name" value="Kinase-like_dom_sf"/>
</dbReference>
<dbReference type="SUPFAM" id="SSF56112">
    <property type="entry name" value="Protein kinase-like (PK-like)"/>
    <property type="match status" value="1"/>
</dbReference>
<dbReference type="EMBL" id="LGRX02007348">
    <property type="protein sequence ID" value="KAK3275216.1"/>
    <property type="molecule type" value="Genomic_DNA"/>
</dbReference>
<dbReference type="SUPFAM" id="SSF53300">
    <property type="entry name" value="vWA-like"/>
    <property type="match status" value="1"/>
</dbReference>
<dbReference type="Proteomes" id="UP001190700">
    <property type="component" value="Unassembled WGS sequence"/>
</dbReference>
<organism evidence="9 10">
    <name type="scientific">Cymbomonas tetramitiformis</name>
    <dbReference type="NCBI Taxonomy" id="36881"/>
    <lineage>
        <taxon>Eukaryota</taxon>
        <taxon>Viridiplantae</taxon>
        <taxon>Chlorophyta</taxon>
        <taxon>Pyramimonadophyceae</taxon>
        <taxon>Pyramimonadales</taxon>
        <taxon>Pyramimonadaceae</taxon>
        <taxon>Cymbomonas</taxon>
    </lineage>
</organism>
<reference evidence="9 10" key="1">
    <citation type="journal article" date="2015" name="Genome Biol. Evol.">
        <title>Comparative Genomics of a Bacterivorous Green Alga Reveals Evolutionary Causalities and Consequences of Phago-Mixotrophic Mode of Nutrition.</title>
        <authorList>
            <person name="Burns J.A."/>
            <person name="Paasch A."/>
            <person name="Narechania A."/>
            <person name="Kim E."/>
        </authorList>
    </citation>
    <scope>NUCLEOTIDE SEQUENCE [LARGE SCALE GENOMIC DNA]</scope>
    <source>
        <strain evidence="9 10">PLY_AMNH</strain>
    </source>
</reference>
<gene>
    <name evidence="9" type="ORF">CYMTET_16642</name>
</gene>
<dbReference type="InterPro" id="IPR036465">
    <property type="entry name" value="vWFA_dom_sf"/>
</dbReference>
<accession>A0AAE0GBT3</accession>
<keyword evidence="10" id="KW-1185">Reference proteome</keyword>
<comment type="caution">
    <text evidence="9">The sequence shown here is derived from an EMBL/GenBank/DDBJ whole genome shotgun (WGS) entry which is preliminary data.</text>
</comment>